<dbReference type="GO" id="GO:0016020">
    <property type="term" value="C:membrane"/>
    <property type="evidence" value="ECO:0007669"/>
    <property type="project" value="InterPro"/>
</dbReference>
<dbReference type="AlphaFoldDB" id="A0A2T0XJG8"/>
<feature type="domain" description="EamA" evidence="2">
    <location>
        <begin position="168"/>
        <end position="299"/>
    </location>
</feature>
<evidence type="ECO:0000313" key="3">
    <source>
        <dbReference type="EMBL" id="PRY99030.1"/>
    </source>
</evidence>
<feature type="transmembrane region" description="Helical" evidence="1">
    <location>
        <begin position="76"/>
        <end position="96"/>
    </location>
</feature>
<feature type="transmembrane region" description="Helical" evidence="1">
    <location>
        <begin position="165"/>
        <end position="185"/>
    </location>
</feature>
<feature type="transmembrane region" description="Helical" evidence="1">
    <location>
        <begin position="260"/>
        <end position="277"/>
    </location>
</feature>
<feature type="transmembrane region" description="Helical" evidence="1">
    <location>
        <begin position="132"/>
        <end position="153"/>
    </location>
</feature>
<keyword evidence="1" id="KW-0812">Transmembrane</keyword>
<protein>
    <submittedName>
        <fullName evidence="3">Threonine/homoserine efflux transporter RhtA</fullName>
    </submittedName>
</protein>
<dbReference type="SUPFAM" id="SSF103481">
    <property type="entry name" value="Multidrug resistance efflux transporter EmrE"/>
    <property type="match status" value="2"/>
</dbReference>
<keyword evidence="1" id="KW-1133">Transmembrane helix</keyword>
<dbReference type="Proteomes" id="UP000238308">
    <property type="component" value="Unassembled WGS sequence"/>
</dbReference>
<evidence type="ECO:0000256" key="1">
    <source>
        <dbReference type="SAM" id="Phobius"/>
    </source>
</evidence>
<sequence>MTNQSNRKNSLTGTAFMTLLLVGLIMGSNHVSARIAFNHGLSVGTAVVVRSVAIVMVMALLVYLQKVPVALTKQQVRMMPLIGVLMTVQGYCLYSAVARLPVSLALLAFNTYPLWITFWAKVIYGEKTPVTMLRAMPVLLVGLALALDVFGTSSGLGIKGQWMEIGAGVAFALTSATTFGIAMVLTQNETKEIDGRVRTGLVMTMVGTFTLIGVEATGGLQWPHELAGWGGLAGLTLFYGTGFTIMFTILPKIGAVGNSAIMNVEPICALGLGWLILNQSVSLSQLIGAFIVVGTVIFLGLRR</sequence>
<dbReference type="EMBL" id="PVTV01000011">
    <property type="protein sequence ID" value="PRY99030.1"/>
    <property type="molecule type" value="Genomic_DNA"/>
</dbReference>
<feature type="transmembrane region" description="Helical" evidence="1">
    <location>
        <begin position="226"/>
        <end position="248"/>
    </location>
</feature>
<dbReference type="OrthoDB" id="8682842at2"/>
<dbReference type="InterPro" id="IPR037185">
    <property type="entry name" value="EmrE-like"/>
</dbReference>
<feature type="domain" description="EamA" evidence="2">
    <location>
        <begin position="17"/>
        <end position="146"/>
    </location>
</feature>
<feature type="transmembrane region" description="Helical" evidence="1">
    <location>
        <begin position="102"/>
        <end position="120"/>
    </location>
</feature>
<evidence type="ECO:0000313" key="4">
    <source>
        <dbReference type="Proteomes" id="UP000238308"/>
    </source>
</evidence>
<dbReference type="InterPro" id="IPR000620">
    <property type="entry name" value="EamA_dom"/>
</dbReference>
<gene>
    <name evidence="3" type="ORF">BCM14_0467</name>
</gene>
<feature type="transmembrane region" description="Helical" evidence="1">
    <location>
        <begin position="197"/>
        <end position="214"/>
    </location>
</feature>
<reference evidence="3 4" key="1">
    <citation type="submission" date="2018-03" db="EMBL/GenBank/DDBJ databases">
        <title>Genomic Encyclopedia of Type Strains, Phase III (KMG-III): the genomes of soil and plant-associated and newly described type strains.</title>
        <authorList>
            <person name="Whitman W."/>
        </authorList>
    </citation>
    <scope>NUCLEOTIDE SEQUENCE [LARGE SCALE GENOMIC DNA]</scope>
    <source>
        <strain evidence="3 4">MWH-P2sevCIIIb</strain>
    </source>
</reference>
<keyword evidence="1" id="KW-0472">Membrane</keyword>
<name>A0A2T0XJG8_9BURK</name>
<evidence type="ECO:0000259" key="2">
    <source>
        <dbReference type="Pfam" id="PF00892"/>
    </source>
</evidence>
<feature type="transmembrane region" description="Helical" evidence="1">
    <location>
        <begin position="283"/>
        <end position="301"/>
    </location>
</feature>
<keyword evidence="4" id="KW-1185">Reference proteome</keyword>
<dbReference type="RefSeq" id="WP_106226377.1">
    <property type="nucleotide sequence ID" value="NZ_PVTV01000011.1"/>
</dbReference>
<dbReference type="PANTHER" id="PTHR22911">
    <property type="entry name" value="ACYL-MALONYL CONDENSING ENZYME-RELATED"/>
    <property type="match status" value="1"/>
</dbReference>
<organism evidence="3 4">
    <name type="scientific">Jezberella montanilacus</name>
    <dbReference type="NCBI Taxonomy" id="323426"/>
    <lineage>
        <taxon>Bacteria</taxon>
        <taxon>Pseudomonadati</taxon>
        <taxon>Pseudomonadota</taxon>
        <taxon>Betaproteobacteria</taxon>
        <taxon>Burkholderiales</taxon>
        <taxon>Alcaligenaceae</taxon>
        <taxon>Jezberella</taxon>
    </lineage>
</organism>
<accession>A0A2T0XJG8</accession>
<proteinExistence type="predicted"/>
<comment type="caution">
    <text evidence="3">The sequence shown here is derived from an EMBL/GenBank/DDBJ whole genome shotgun (WGS) entry which is preliminary data.</text>
</comment>
<feature type="transmembrane region" description="Helical" evidence="1">
    <location>
        <begin position="43"/>
        <end position="64"/>
    </location>
</feature>
<dbReference type="Pfam" id="PF00892">
    <property type="entry name" value="EamA"/>
    <property type="match status" value="2"/>
</dbReference>